<dbReference type="AlphaFoldDB" id="A0A287GX20"/>
<evidence type="ECO:0000256" key="3">
    <source>
        <dbReference type="ARBA" id="ARBA00012483"/>
    </source>
</evidence>
<feature type="compositionally biased region" description="Polar residues" evidence="9">
    <location>
        <begin position="1"/>
        <end position="27"/>
    </location>
</feature>
<dbReference type="GO" id="GO:0008270">
    <property type="term" value="F:zinc ion binding"/>
    <property type="evidence" value="ECO:0007669"/>
    <property type="project" value="UniProtKB-KW"/>
</dbReference>
<feature type="compositionally biased region" description="Polar residues" evidence="9">
    <location>
        <begin position="458"/>
        <end position="474"/>
    </location>
</feature>
<dbReference type="Gramene" id="HORVU.MOREX.r3.2HG0098410.1">
    <property type="protein sequence ID" value="HORVU.MOREX.r3.2HG0098410.1"/>
    <property type="gene ID" value="HORVU.MOREX.r3.2HG0098410"/>
</dbReference>
<dbReference type="InterPro" id="IPR045191">
    <property type="entry name" value="MBR1/2-like"/>
</dbReference>
<dbReference type="SMR" id="A0A287GX20"/>
<proteinExistence type="predicted"/>
<comment type="catalytic activity">
    <reaction evidence="1">
        <text>S-ubiquitinyl-[E2 ubiquitin-conjugating enzyme]-L-cysteine + [acceptor protein]-L-lysine = [E2 ubiquitin-conjugating enzyme]-L-cysteine + N(6)-ubiquitinyl-[acceptor protein]-L-lysine.</text>
        <dbReference type="EC" id="2.3.2.27"/>
    </reaction>
</comment>
<dbReference type="STRING" id="112509.A0A287GX20"/>
<dbReference type="SUPFAM" id="SSF57850">
    <property type="entry name" value="RING/U-box"/>
    <property type="match status" value="1"/>
</dbReference>
<dbReference type="InterPro" id="IPR001841">
    <property type="entry name" value="Znf_RING"/>
</dbReference>
<dbReference type="PANTHER" id="PTHR22937:SF213">
    <property type="entry name" value="RING-TYPE E3 UBIQUITIN TRANSFERASE"/>
    <property type="match status" value="1"/>
</dbReference>
<name>A0A287GX20_HORVV</name>
<dbReference type="Gene3D" id="3.30.40.10">
    <property type="entry name" value="Zinc/RING finger domain, C3HC4 (zinc finger)"/>
    <property type="match status" value="1"/>
</dbReference>
<reference evidence="12" key="1">
    <citation type="journal article" date="2012" name="Nature">
        <title>A physical, genetic and functional sequence assembly of the barley genome.</title>
        <authorList>
            <consortium name="The International Barley Genome Sequencing Consortium"/>
            <person name="Mayer K.F."/>
            <person name="Waugh R."/>
            <person name="Brown J.W."/>
            <person name="Schulman A."/>
            <person name="Langridge P."/>
            <person name="Platzer M."/>
            <person name="Fincher G.B."/>
            <person name="Muehlbauer G.J."/>
            <person name="Sato K."/>
            <person name="Close T.J."/>
            <person name="Wise R.P."/>
            <person name="Stein N."/>
        </authorList>
    </citation>
    <scope>NUCLEOTIDE SEQUENCE [LARGE SCALE GENOMIC DNA]</scope>
    <source>
        <strain evidence="12">cv. Morex</strain>
    </source>
</reference>
<feature type="compositionally biased region" description="Polar residues" evidence="9">
    <location>
        <begin position="516"/>
        <end position="526"/>
    </location>
</feature>
<dbReference type="Pfam" id="PF13639">
    <property type="entry name" value="zf-RING_2"/>
    <property type="match status" value="1"/>
</dbReference>
<evidence type="ECO:0000313" key="12">
    <source>
        <dbReference type="Proteomes" id="UP000011116"/>
    </source>
</evidence>
<dbReference type="EC" id="2.3.2.27" evidence="3"/>
<evidence type="ECO:0000313" key="11">
    <source>
        <dbReference type="EnsemblPlants" id="HORVU.MOREX.r3.2HG0098410.1"/>
    </source>
</evidence>
<feature type="domain" description="RING-type" evidence="10">
    <location>
        <begin position="659"/>
        <end position="700"/>
    </location>
</feature>
<dbReference type="FunFam" id="3.30.40.10:FF:000309">
    <property type="entry name" value="E3 ubiquitin-protein ligase MBR2"/>
    <property type="match status" value="1"/>
</dbReference>
<evidence type="ECO:0000256" key="6">
    <source>
        <dbReference type="ARBA" id="ARBA00022771"/>
    </source>
</evidence>
<feature type="compositionally biased region" description="Low complexity" evidence="9">
    <location>
        <begin position="438"/>
        <end position="449"/>
    </location>
</feature>
<feature type="region of interest" description="Disordered" evidence="9">
    <location>
        <begin position="202"/>
        <end position="253"/>
    </location>
</feature>
<dbReference type="ExpressionAtlas" id="A0A287GX20">
    <property type="expression patterns" value="differential"/>
</dbReference>
<dbReference type="GeneID" id="123424348"/>
<feature type="compositionally biased region" description="Low complexity" evidence="9">
    <location>
        <begin position="483"/>
        <end position="497"/>
    </location>
</feature>
<dbReference type="OrthoDB" id="8062037at2759"/>
<gene>
    <name evidence="11" type="primary">LOC123424348</name>
</gene>
<keyword evidence="8" id="KW-0862">Zinc</keyword>
<keyword evidence="7" id="KW-0833">Ubl conjugation pathway</keyword>
<dbReference type="RefSeq" id="XP_044963887.1">
    <property type="nucleotide sequence ID" value="XM_045107952.1"/>
</dbReference>
<reference evidence="11" key="2">
    <citation type="submission" date="2020-10" db="EMBL/GenBank/DDBJ databases">
        <authorList>
            <person name="Scholz U."/>
            <person name="Mascher M."/>
            <person name="Fiebig A."/>
        </authorList>
    </citation>
    <scope>NUCLEOTIDE SEQUENCE [LARGE SCALE GENOMIC DNA]</scope>
    <source>
        <strain evidence="11">cv. Morex</strain>
    </source>
</reference>
<sequence>MQHNRVTMLSSSETCHLGSSSNNQAIDQQGLLPSNPAVDEHNLLPDTLESENYPHYVLNSHEVGMPSGSMIGQQNTSLSLWDSPGSSSAGFLADHDSLLQAKREHFAPALSIGGPLIIEGRRRESSSSLPSHNLNIDLNINQADQFETGNVDMVQSNGHSGMNTYPLNRGLSNTENVLRREISPGAIRSSLHSANLFDGTVGQETGGSASHTVNHFRSSIKRKDVAGSIGESSSNGSSRNHRQNNNMPLPLLSSHESTANLNMASVNYGFSYPPMEQLDRNTDTSADDIFSDPYTLSGYLHESERFLRNTRMRISANEYEQSLTNLLPEESFRCSAHQPAHQQSSFTPVQPRGVSSSASSQNRPHVPAVAQFSQGLQRHPSNGNFGSRVGNSADTINPRSASLDPGRSLARSNLPEPFMLGQSLFTTDSTNLLSAPGSRSNQQNSSSSSTLRAAANAGPQQVPGSNSSQPSSAARGSADVPRRSSLAVSVSHSRSSSIALQHRGHSSSSHEIRNHQPGSSARASLQHYSRAVPPSIDRQNPGYLDLQSFMQSIAASREGSRTVSELRNVVEQIRQGRSAARLEDFLVDRQLIRRANLVDRHREMRLDVDNMSYEELLALGERIGHVSTGLTEEKIMSGLKQWKYLHIALEEPATAIEPCCICQEDYTDGEDMGRVECGHYFHTECIKQWLVIKNTCPICKKAALAT</sequence>
<dbReference type="RefSeq" id="XP_044963888.1">
    <property type="nucleotide sequence ID" value="XM_045107953.1"/>
</dbReference>
<keyword evidence="6" id="KW-0863">Zinc-finger</keyword>
<keyword evidence="4" id="KW-0808">Transferase</keyword>
<dbReference type="GO" id="GO:0043161">
    <property type="term" value="P:proteasome-mediated ubiquitin-dependent protein catabolic process"/>
    <property type="evidence" value="ECO:0007669"/>
    <property type="project" value="UniProtKB-ARBA"/>
</dbReference>
<feature type="region of interest" description="Disordered" evidence="9">
    <location>
        <begin position="334"/>
        <end position="414"/>
    </location>
</feature>
<protein>
    <recommendedName>
        <fullName evidence="3">RING-type E3 ubiquitin transferase</fullName>
        <ecNumber evidence="3">2.3.2.27</ecNumber>
    </recommendedName>
</protein>
<feature type="compositionally biased region" description="Polar residues" evidence="9">
    <location>
        <begin position="340"/>
        <end position="363"/>
    </location>
</feature>
<evidence type="ECO:0000256" key="7">
    <source>
        <dbReference type="ARBA" id="ARBA00022786"/>
    </source>
</evidence>
<reference evidence="11" key="3">
    <citation type="submission" date="2022-01" db="UniProtKB">
        <authorList>
            <consortium name="EnsemblPlants"/>
        </authorList>
    </citation>
    <scope>IDENTIFICATION</scope>
    <source>
        <strain evidence="11">subsp. vulgare</strain>
    </source>
</reference>
<organism evidence="11 12">
    <name type="scientific">Hordeum vulgare subsp. vulgare</name>
    <name type="common">Domesticated barley</name>
    <dbReference type="NCBI Taxonomy" id="112509"/>
    <lineage>
        <taxon>Eukaryota</taxon>
        <taxon>Viridiplantae</taxon>
        <taxon>Streptophyta</taxon>
        <taxon>Embryophyta</taxon>
        <taxon>Tracheophyta</taxon>
        <taxon>Spermatophyta</taxon>
        <taxon>Magnoliopsida</taxon>
        <taxon>Liliopsida</taxon>
        <taxon>Poales</taxon>
        <taxon>Poaceae</taxon>
        <taxon>BOP clade</taxon>
        <taxon>Pooideae</taxon>
        <taxon>Triticodae</taxon>
        <taxon>Triticeae</taxon>
        <taxon>Hordeinae</taxon>
        <taxon>Hordeum</taxon>
    </lineage>
</organism>
<feature type="compositionally biased region" description="Low complexity" evidence="9">
    <location>
        <begin position="232"/>
        <end position="246"/>
    </location>
</feature>
<comment type="pathway">
    <text evidence="2">Protein modification; protein ubiquitination.</text>
</comment>
<evidence type="ECO:0000256" key="2">
    <source>
        <dbReference type="ARBA" id="ARBA00004906"/>
    </source>
</evidence>
<evidence type="ECO:0000256" key="4">
    <source>
        <dbReference type="ARBA" id="ARBA00022679"/>
    </source>
</evidence>
<evidence type="ECO:0000256" key="1">
    <source>
        <dbReference type="ARBA" id="ARBA00000900"/>
    </source>
</evidence>
<dbReference type="InParanoid" id="A0A287GX20"/>
<keyword evidence="12" id="KW-1185">Reference proteome</keyword>
<evidence type="ECO:0000256" key="9">
    <source>
        <dbReference type="SAM" id="MobiDB-lite"/>
    </source>
</evidence>
<dbReference type="InterPro" id="IPR013083">
    <property type="entry name" value="Znf_RING/FYVE/PHD"/>
</dbReference>
<dbReference type="PROSITE" id="PS50089">
    <property type="entry name" value="ZF_RING_2"/>
    <property type="match status" value="1"/>
</dbReference>
<dbReference type="GO" id="GO:0061630">
    <property type="term" value="F:ubiquitin protein ligase activity"/>
    <property type="evidence" value="ECO:0000318"/>
    <property type="project" value="GO_Central"/>
</dbReference>
<dbReference type="PANTHER" id="PTHR22937">
    <property type="entry name" value="E3 UBIQUITIN-PROTEIN LIGASE RNF165"/>
    <property type="match status" value="1"/>
</dbReference>
<dbReference type="KEGG" id="hvg:123424348"/>
<accession>A0A287GX20</accession>
<dbReference type="Gramene" id="HORVU.MOREX.r2.2HG0081070.1">
    <property type="protein sequence ID" value="HORVU.MOREX.r2.2HG0081070.1"/>
    <property type="gene ID" value="HORVU.MOREX.r2.2HG0081070"/>
</dbReference>
<evidence type="ECO:0000259" key="10">
    <source>
        <dbReference type="PROSITE" id="PS50089"/>
    </source>
</evidence>
<feature type="region of interest" description="Disordered" evidence="9">
    <location>
        <begin position="430"/>
        <end position="526"/>
    </location>
</feature>
<feature type="compositionally biased region" description="Polar residues" evidence="9">
    <location>
        <begin position="202"/>
        <end position="217"/>
    </location>
</feature>
<feature type="region of interest" description="Disordered" evidence="9">
    <location>
        <begin position="1"/>
        <end position="42"/>
    </location>
</feature>
<keyword evidence="5" id="KW-0479">Metal-binding</keyword>
<dbReference type="EnsemblPlants" id="HORVU.MOREX.r3.2HG0098410.1">
    <property type="protein sequence ID" value="HORVU.MOREX.r3.2HG0098410.1"/>
    <property type="gene ID" value="HORVU.MOREX.r3.2HG0098410"/>
</dbReference>
<dbReference type="GO" id="GO:0010228">
    <property type="term" value="P:vegetative to reproductive phase transition of meristem"/>
    <property type="evidence" value="ECO:0007669"/>
    <property type="project" value="UniProtKB-ARBA"/>
</dbReference>
<feature type="compositionally biased region" description="Polar residues" evidence="9">
    <location>
        <begin position="371"/>
        <end position="400"/>
    </location>
</feature>
<evidence type="ECO:0000256" key="5">
    <source>
        <dbReference type="ARBA" id="ARBA00022723"/>
    </source>
</evidence>
<evidence type="ECO:0000256" key="8">
    <source>
        <dbReference type="ARBA" id="ARBA00022833"/>
    </source>
</evidence>
<dbReference type="Proteomes" id="UP000011116">
    <property type="component" value="Chromosome 2H"/>
</dbReference>
<dbReference type="SMART" id="SM00184">
    <property type="entry name" value="RING"/>
    <property type="match status" value="1"/>
</dbReference>